<sequence length="279" mass="30157">MIFVLSETGAPVALVNLVVDMLGSFFVTNVWAPRSHFGRLVHGALLPMVCCNSASKALLGESCCSSFFLAPKPCSMDARPEKARPRERKAPQHFAAIAARMKQYPTSSDSAEDRDYPQLEASGASSCSPMSASASIFDRVGAFVAVTEYPPIRIVSPPDFDPGTEQTSGSVRLAAVAPQRGIQSTLWGGLFEVKPGARTGIHHHGEQQTIAYVLSGVCEVRWGAKGEYAGHAKAGDFIHVPAFLPHMEINPSDFEAFRWVVVRSTSTPIVVNLPDQTWQ</sequence>
<dbReference type="CDD" id="cd02210">
    <property type="entry name" value="cupin_BLR2406-like"/>
    <property type="match status" value="1"/>
</dbReference>
<accession>A0ABU8K846</accession>
<keyword evidence="3" id="KW-1185">Reference proteome</keyword>
<dbReference type="PANTHER" id="PTHR40112:SF1">
    <property type="entry name" value="H2HPP ISOMERASE"/>
    <property type="match status" value="1"/>
</dbReference>
<dbReference type="Gene3D" id="2.60.120.10">
    <property type="entry name" value="Jelly Rolls"/>
    <property type="match status" value="1"/>
</dbReference>
<evidence type="ECO:0000313" key="2">
    <source>
        <dbReference type="EMBL" id="MEI9401791.1"/>
    </source>
</evidence>
<dbReference type="InterPro" id="IPR011051">
    <property type="entry name" value="RmlC_Cupin_sf"/>
</dbReference>
<dbReference type="InterPro" id="IPR014710">
    <property type="entry name" value="RmlC-like_jellyroll"/>
</dbReference>
<dbReference type="EMBL" id="JAPYKO010000003">
    <property type="protein sequence ID" value="MEI9401791.1"/>
    <property type="molecule type" value="Genomic_DNA"/>
</dbReference>
<feature type="domain" description="Cupin type-2" evidence="1">
    <location>
        <begin position="190"/>
        <end position="262"/>
    </location>
</feature>
<comment type="caution">
    <text evidence="2">The sequence shown here is derived from an EMBL/GenBank/DDBJ whole genome shotgun (WGS) entry which is preliminary data.</text>
</comment>
<evidence type="ECO:0000313" key="3">
    <source>
        <dbReference type="Proteomes" id="UP001366503"/>
    </source>
</evidence>
<gene>
    <name evidence="2" type="ORF">O7A05_06305</name>
</gene>
<dbReference type="PANTHER" id="PTHR40112">
    <property type="entry name" value="H2HPP ISOMERASE"/>
    <property type="match status" value="1"/>
</dbReference>
<dbReference type="Proteomes" id="UP001366503">
    <property type="component" value="Unassembled WGS sequence"/>
</dbReference>
<organism evidence="2 3">
    <name type="scientific">Mesorhizobium argentiipisi</name>
    <dbReference type="NCBI Taxonomy" id="3015175"/>
    <lineage>
        <taxon>Bacteria</taxon>
        <taxon>Pseudomonadati</taxon>
        <taxon>Pseudomonadota</taxon>
        <taxon>Alphaproteobacteria</taxon>
        <taxon>Hyphomicrobiales</taxon>
        <taxon>Phyllobacteriaceae</taxon>
        <taxon>Mesorhizobium</taxon>
    </lineage>
</organism>
<dbReference type="InterPro" id="IPR052535">
    <property type="entry name" value="Bacilysin_H2HPP_isomerase"/>
</dbReference>
<dbReference type="RefSeq" id="WP_337092121.1">
    <property type="nucleotide sequence ID" value="NZ_JAPYKO010000003.1"/>
</dbReference>
<dbReference type="SUPFAM" id="SSF51182">
    <property type="entry name" value="RmlC-like cupins"/>
    <property type="match status" value="1"/>
</dbReference>
<protein>
    <submittedName>
        <fullName evidence="2">Cupin domain-containing protein</fullName>
    </submittedName>
</protein>
<reference evidence="2 3" key="1">
    <citation type="submission" date="2022-12" db="EMBL/GenBank/DDBJ databases">
        <authorList>
            <person name="Muema E."/>
        </authorList>
    </citation>
    <scope>NUCLEOTIDE SEQUENCE [LARGE SCALE GENOMIC DNA]</scope>
    <source>
        <strain evidence="3">1330</strain>
    </source>
</reference>
<proteinExistence type="predicted"/>
<evidence type="ECO:0000259" key="1">
    <source>
        <dbReference type="Pfam" id="PF07883"/>
    </source>
</evidence>
<dbReference type="InterPro" id="IPR013096">
    <property type="entry name" value="Cupin_2"/>
</dbReference>
<dbReference type="Pfam" id="PF07883">
    <property type="entry name" value="Cupin_2"/>
    <property type="match status" value="1"/>
</dbReference>
<name>A0ABU8K846_9HYPH</name>